<keyword evidence="1" id="KW-0812">Transmembrane</keyword>
<keyword evidence="1" id="KW-1133">Transmembrane helix</keyword>
<evidence type="ECO:0000313" key="2">
    <source>
        <dbReference type="EMBL" id="GGW32958.1"/>
    </source>
</evidence>
<dbReference type="RefSeq" id="WP_229800838.1">
    <property type="nucleotide sequence ID" value="NZ_BMXN01000016.1"/>
</dbReference>
<organism evidence="2 3">
    <name type="scientific">Vreelandella hamiltonii</name>
    <dbReference type="NCBI Taxonomy" id="502829"/>
    <lineage>
        <taxon>Bacteria</taxon>
        <taxon>Pseudomonadati</taxon>
        <taxon>Pseudomonadota</taxon>
        <taxon>Gammaproteobacteria</taxon>
        <taxon>Oceanospirillales</taxon>
        <taxon>Halomonadaceae</taxon>
        <taxon>Vreelandella</taxon>
    </lineage>
</organism>
<dbReference type="AlphaFoldDB" id="A0A8H9M1E5"/>
<keyword evidence="3" id="KW-1185">Reference proteome</keyword>
<comment type="caution">
    <text evidence="2">The sequence shown here is derived from an EMBL/GenBank/DDBJ whole genome shotgun (WGS) entry which is preliminary data.</text>
</comment>
<sequence length="183" mass="19880">MNPTSPPHGLRSDYSAMKKLPKPVELTGFPALKVLILVTGLALAACTWYAFANWLKGDSDVVWFSPSGECNLHTSQCSATLGDKGHLSLSIDAHGRIQALEVLPLDVEVDGVSASQVTVDFVGRDMDMGLHRFTLTETAPGHFHGQGQVGICTQDVMPWRARVILDTPEGKLGSWFDFDVTRS</sequence>
<feature type="transmembrane region" description="Helical" evidence="1">
    <location>
        <begin position="31"/>
        <end position="51"/>
    </location>
</feature>
<proteinExistence type="predicted"/>
<dbReference type="EMBL" id="BMXN01000016">
    <property type="protein sequence ID" value="GGW32958.1"/>
    <property type="molecule type" value="Genomic_DNA"/>
</dbReference>
<keyword evidence="1" id="KW-0472">Membrane</keyword>
<dbReference type="Proteomes" id="UP000623776">
    <property type="component" value="Unassembled WGS sequence"/>
</dbReference>
<gene>
    <name evidence="2" type="ORF">GCM10007157_25950</name>
</gene>
<evidence type="ECO:0000256" key="1">
    <source>
        <dbReference type="SAM" id="Phobius"/>
    </source>
</evidence>
<reference evidence="3" key="1">
    <citation type="journal article" date="2019" name="Int. J. Syst. Evol. Microbiol.">
        <title>The Global Catalogue of Microorganisms (GCM) 10K type strain sequencing project: providing services to taxonomists for standard genome sequencing and annotation.</title>
        <authorList>
            <consortium name="The Broad Institute Genomics Platform"/>
            <consortium name="The Broad Institute Genome Sequencing Center for Infectious Disease"/>
            <person name="Wu L."/>
            <person name="Ma J."/>
        </authorList>
    </citation>
    <scope>NUCLEOTIDE SEQUENCE [LARGE SCALE GENOMIC DNA]</scope>
    <source>
        <strain evidence="3">KCTC 22154</strain>
    </source>
</reference>
<name>A0A8H9M1E5_9GAMM</name>
<evidence type="ECO:0000313" key="3">
    <source>
        <dbReference type="Proteomes" id="UP000623776"/>
    </source>
</evidence>
<accession>A0A8H9M1E5</accession>
<protein>
    <submittedName>
        <fullName evidence="2">Uncharacterized protein</fullName>
    </submittedName>
</protein>